<gene>
    <name evidence="18" type="ORF">ACEWY4_012685</name>
</gene>
<dbReference type="Gene3D" id="3.30.160.60">
    <property type="entry name" value="Classic Zinc Finger"/>
    <property type="match status" value="10"/>
</dbReference>
<evidence type="ECO:0000256" key="12">
    <source>
        <dbReference type="ARBA" id="ARBA00023163"/>
    </source>
</evidence>
<evidence type="ECO:0000256" key="6">
    <source>
        <dbReference type="ARBA" id="ARBA00022737"/>
    </source>
</evidence>
<keyword evidence="19" id="KW-1185">Reference proteome</keyword>
<evidence type="ECO:0000256" key="8">
    <source>
        <dbReference type="ARBA" id="ARBA00022833"/>
    </source>
</evidence>
<dbReference type="FunFam" id="3.30.160.60:FF:000186">
    <property type="entry name" value="Zinc finger protein 366"/>
    <property type="match status" value="1"/>
</dbReference>
<feature type="region of interest" description="Disordered" evidence="16">
    <location>
        <begin position="577"/>
        <end position="699"/>
    </location>
</feature>
<dbReference type="Pfam" id="PF00096">
    <property type="entry name" value="zf-C2H2"/>
    <property type="match status" value="10"/>
</dbReference>
<dbReference type="Proteomes" id="UP001591681">
    <property type="component" value="Unassembled WGS sequence"/>
</dbReference>
<comment type="function">
    <text evidence="1">May be involved in transcriptional regulation.</text>
</comment>
<dbReference type="InterPro" id="IPR036236">
    <property type="entry name" value="Znf_C2H2_sf"/>
</dbReference>
<evidence type="ECO:0000256" key="7">
    <source>
        <dbReference type="ARBA" id="ARBA00022771"/>
    </source>
</evidence>
<evidence type="ECO:0000259" key="17">
    <source>
        <dbReference type="PROSITE" id="PS50157"/>
    </source>
</evidence>
<dbReference type="SMART" id="SM00355">
    <property type="entry name" value="ZnF_C2H2"/>
    <property type="match status" value="11"/>
</dbReference>
<feature type="domain" description="C2H2-type" evidence="17">
    <location>
        <begin position="303"/>
        <end position="330"/>
    </location>
</feature>
<feature type="domain" description="C2H2-type" evidence="17">
    <location>
        <begin position="387"/>
        <end position="414"/>
    </location>
</feature>
<dbReference type="GO" id="GO:0008270">
    <property type="term" value="F:zinc ion binding"/>
    <property type="evidence" value="ECO:0007669"/>
    <property type="project" value="UniProtKB-KW"/>
</dbReference>
<evidence type="ECO:0000256" key="14">
    <source>
        <dbReference type="ARBA" id="ARBA00069175"/>
    </source>
</evidence>
<dbReference type="FunFam" id="3.30.160.60:FF:000502">
    <property type="entry name" value="Zinc finger protein 710"/>
    <property type="match status" value="1"/>
</dbReference>
<keyword evidence="8" id="KW-0862">Zinc</keyword>
<feature type="domain" description="C2H2-type" evidence="17">
    <location>
        <begin position="217"/>
        <end position="244"/>
    </location>
</feature>
<keyword evidence="12" id="KW-0804">Transcription</keyword>
<keyword evidence="6" id="KW-0677">Repeat</keyword>
<keyword evidence="9" id="KW-0832">Ubl conjugation</keyword>
<feature type="domain" description="C2H2-type" evidence="17">
    <location>
        <begin position="359"/>
        <end position="386"/>
    </location>
</feature>
<dbReference type="FunFam" id="3.30.160.60:FF:000451">
    <property type="entry name" value="Zinc finger protein 710"/>
    <property type="match status" value="1"/>
</dbReference>
<keyword evidence="11" id="KW-0238">DNA-binding</keyword>
<evidence type="ECO:0000256" key="3">
    <source>
        <dbReference type="ARBA" id="ARBA00006991"/>
    </source>
</evidence>
<dbReference type="PROSITE" id="PS00028">
    <property type="entry name" value="ZINC_FINGER_C2H2_1"/>
    <property type="match status" value="10"/>
</dbReference>
<evidence type="ECO:0000256" key="16">
    <source>
        <dbReference type="SAM" id="MobiDB-lite"/>
    </source>
</evidence>
<evidence type="ECO:0000256" key="1">
    <source>
        <dbReference type="ARBA" id="ARBA00003767"/>
    </source>
</evidence>
<comment type="subcellular location">
    <subcellularLocation>
        <location evidence="2">Nucleus</location>
    </subcellularLocation>
</comment>
<dbReference type="SUPFAM" id="SSF57667">
    <property type="entry name" value="beta-beta-alpha zinc fingers"/>
    <property type="match status" value="6"/>
</dbReference>
<name>A0ABD1K189_9TELE</name>
<feature type="compositionally biased region" description="Acidic residues" evidence="16">
    <location>
        <begin position="681"/>
        <end position="693"/>
    </location>
</feature>
<evidence type="ECO:0000256" key="5">
    <source>
        <dbReference type="ARBA" id="ARBA00022723"/>
    </source>
</evidence>
<feature type="region of interest" description="Disordered" evidence="16">
    <location>
        <begin position="551"/>
        <end position="570"/>
    </location>
</feature>
<feature type="domain" description="C2H2-type" evidence="17">
    <location>
        <begin position="245"/>
        <end position="272"/>
    </location>
</feature>
<reference evidence="18 19" key="1">
    <citation type="submission" date="2024-09" db="EMBL/GenBank/DDBJ databases">
        <title>A chromosome-level genome assembly of Gray's grenadier anchovy, Coilia grayii.</title>
        <authorList>
            <person name="Fu Z."/>
        </authorList>
    </citation>
    <scope>NUCLEOTIDE SEQUENCE [LARGE SCALE GENOMIC DNA]</scope>
    <source>
        <strain evidence="18">G4</strain>
        <tissue evidence="18">Muscle</tissue>
    </source>
</reference>
<evidence type="ECO:0000256" key="4">
    <source>
        <dbReference type="ARBA" id="ARBA00022499"/>
    </source>
</evidence>
<sequence>MPSTTQDTSNSSSPPRNIDLSHLSRAVALPPFLPSPCSPLPLEMVDLSKLHLQHQRALARYDASPPVQVKQEMLKPMPLWPLSSSSRPPPSLLLPRPPSLPPPSPYPLPHFPTTMLPFPFYLPGPLLHLYPGSLTSAKSFSRYECGGQDGGGRGGRRGLVVAPSAAMERPTVHIDETYLVEVGNGQRRWQCRVCDKSYTSKYNLVTHVLGHRGIKPHGCPLCGKLFKQLSHLHTHLLTHQGARPHKCQVCQRAFTQTSHLKRHMLQHSDVKPHSCGVCGRGFAYPSELRAHLAKHERNGGRENVCVECGLDFATLSQLKRHLTGHRGPVTYSCSECHKSFQYPSQLQNHMMKHSDVRPHICSECGMEFVQSHHLKQHVLTHKGVKEHKCRICSREFTLLANMKRHMLIHTNVRAYQCHLCYKSFVQKQTLKAHMIVHSNIKPYKCKLCGKEFNRMHNLMGHMHLHSDSKPFKCLYCPSKFTLKGNLTRHMKVKHGVMDRGLDARVFRRRNRLCLSTRLGGLLASFSQDEPFDLSRKSQSVVATALRLSQSDGESIRGSSCQEEDEEDSLCHLSQCSPEELDEGEQQETQLMDREEPVDEVTLEKEEEDEVHGEDVPLEEILEEMPLTRMLSKQSAETPVEHQSGDMEPHDGDEMEPDKRDEMESADEDRHEEKGGGKVFCDDLEMKEENVEEQQQERVSDREQFEYVFYYGSPQTVASSMRGQGLYADKTYRDSEISCE</sequence>
<dbReference type="PANTHER" id="PTHR16515">
    <property type="entry name" value="PR DOMAIN ZINC FINGER PROTEIN"/>
    <property type="match status" value="1"/>
</dbReference>
<feature type="domain" description="C2H2-type" evidence="17">
    <location>
        <begin position="471"/>
        <end position="494"/>
    </location>
</feature>
<comment type="similarity">
    <text evidence="3">Belongs to the krueppel C2H2-type zinc-finger protein family.</text>
</comment>
<feature type="domain" description="C2H2-type" evidence="17">
    <location>
        <begin position="415"/>
        <end position="442"/>
    </location>
</feature>
<keyword evidence="4" id="KW-1017">Isopeptide bond</keyword>
<evidence type="ECO:0000256" key="9">
    <source>
        <dbReference type="ARBA" id="ARBA00022843"/>
    </source>
</evidence>
<feature type="compositionally biased region" description="Acidic residues" evidence="16">
    <location>
        <begin position="595"/>
        <end position="622"/>
    </location>
</feature>
<keyword evidence="13" id="KW-0539">Nucleus</keyword>
<dbReference type="Pfam" id="PF13912">
    <property type="entry name" value="zf-C2H2_6"/>
    <property type="match status" value="1"/>
</dbReference>
<dbReference type="InterPro" id="IPR013087">
    <property type="entry name" value="Znf_C2H2_type"/>
</dbReference>
<comment type="caution">
    <text evidence="18">The sequence shown here is derived from an EMBL/GenBank/DDBJ whole genome shotgun (WGS) entry which is preliminary data.</text>
</comment>
<evidence type="ECO:0000256" key="11">
    <source>
        <dbReference type="ARBA" id="ARBA00023125"/>
    </source>
</evidence>
<evidence type="ECO:0000256" key="15">
    <source>
        <dbReference type="PROSITE-ProRule" id="PRU00042"/>
    </source>
</evidence>
<feature type="domain" description="C2H2-type" evidence="17">
    <location>
        <begin position="443"/>
        <end position="470"/>
    </location>
</feature>
<keyword evidence="5" id="KW-0479">Metal-binding</keyword>
<dbReference type="FunFam" id="3.30.160.60:FF:000161">
    <property type="entry name" value="Zinc finger protein 366"/>
    <property type="match status" value="1"/>
</dbReference>
<dbReference type="FunFam" id="3.30.160.60:FF:000203">
    <property type="entry name" value="Zinc finger protein 366"/>
    <property type="match status" value="1"/>
</dbReference>
<feature type="domain" description="C2H2-type" evidence="17">
    <location>
        <begin position="331"/>
        <end position="358"/>
    </location>
</feature>
<dbReference type="GO" id="GO:0003677">
    <property type="term" value="F:DNA binding"/>
    <property type="evidence" value="ECO:0007669"/>
    <property type="project" value="UniProtKB-KW"/>
</dbReference>
<dbReference type="FunFam" id="3.30.160.60:FF:000446">
    <property type="entry name" value="Zinc finger protein"/>
    <property type="match status" value="1"/>
</dbReference>
<dbReference type="EMBL" id="JBHFQA010000010">
    <property type="protein sequence ID" value="KAL2092887.1"/>
    <property type="molecule type" value="Genomic_DNA"/>
</dbReference>
<proteinExistence type="inferred from homology"/>
<feature type="domain" description="C2H2-type" evidence="17">
    <location>
        <begin position="189"/>
        <end position="216"/>
    </location>
</feature>
<dbReference type="PROSITE" id="PS50157">
    <property type="entry name" value="ZINC_FINGER_C2H2_2"/>
    <property type="match status" value="11"/>
</dbReference>
<keyword evidence="7 15" id="KW-0863">Zinc-finger</keyword>
<evidence type="ECO:0000313" key="19">
    <source>
        <dbReference type="Proteomes" id="UP001591681"/>
    </source>
</evidence>
<evidence type="ECO:0000256" key="10">
    <source>
        <dbReference type="ARBA" id="ARBA00023015"/>
    </source>
</evidence>
<feature type="domain" description="C2H2-type" evidence="17">
    <location>
        <begin position="273"/>
        <end position="295"/>
    </location>
</feature>
<dbReference type="FunFam" id="3.30.160.60:FF:000191">
    <property type="entry name" value="zinc finger protein 366"/>
    <property type="match status" value="1"/>
</dbReference>
<keyword evidence="10" id="KW-0805">Transcription regulation</keyword>
<dbReference type="InterPro" id="IPR050331">
    <property type="entry name" value="Zinc_finger"/>
</dbReference>
<dbReference type="AlphaFoldDB" id="A0ABD1K189"/>
<feature type="compositionally biased region" description="Polar residues" evidence="16">
    <location>
        <begin position="551"/>
        <end position="560"/>
    </location>
</feature>
<dbReference type="FunFam" id="3.30.160.60:FF:000182">
    <property type="entry name" value="zinc finger protein 366"/>
    <property type="match status" value="1"/>
</dbReference>
<dbReference type="GO" id="GO:0005634">
    <property type="term" value="C:nucleus"/>
    <property type="evidence" value="ECO:0007669"/>
    <property type="project" value="UniProtKB-SubCell"/>
</dbReference>
<organism evidence="18 19">
    <name type="scientific">Coilia grayii</name>
    <name type="common">Gray's grenadier anchovy</name>
    <dbReference type="NCBI Taxonomy" id="363190"/>
    <lineage>
        <taxon>Eukaryota</taxon>
        <taxon>Metazoa</taxon>
        <taxon>Chordata</taxon>
        <taxon>Craniata</taxon>
        <taxon>Vertebrata</taxon>
        <taxon>Euteleostomi</taxon>
        <taxon>Actinopterygii</taxon>
        <taxon>Neopterygii</taxon>
        <taxon>Teleostei</taxon>
        <taxon>Clupei</taxon>
        <taxon>Clupeiformes</taxon>
        <taxon>Clupeoidei</taxon>
        <taxon>Engraulidae</taxon>
        <taxon>Coilinae</taxon>
        <taxon>Coilia</taxon>
    </lineage>
</organism>
<accession>A0ABD1K189</accession>
<evidence type="ECO:0000256" key="13">
    <source>
        <dbReference type="ARBA" id="ARBA00023242"/>
    </source>
</evidence>
<evidence type="ECO:0000256" key="2">
    <source>
        <dbReference type="ARBA" id="ARBA00004123"/>
    </source>
</evidence>
<protein>
    <recommendedName>
        <fullName evidence="14">Zinc finger protein 710</fullName>
    </recommendedName>
</protein>
<dbReference type="PANTHER" id="PTHR16515:SF49">
    <property type="entry name" value="GASTRULA ZINC FINGER PROTEIN XLCGF49.1-LIKE-RELATED"/>
    <property type="match status" value="1"/>
</dbReference>
<feature type="compositionally biased region" description="Basic and acidic residues" evidence="16">
    <location>
        <begin position="638"/>
        <end position="675"/>
    </location>
</feature>
<evidence type="ECO:0000313" key="18">
    <source>
        <dbReference type="EMBL" id="KAL2092887.1"/>
    </source>
</evidence>